<evidence type="ECO:0000313" key="1">
    <source>
        <dbReference type="EMBL" id="JAH65436.1"/>
    </source>
</evidence>
<dbReference type="EMBL" id="GBXM01043141">
    <property type="protein sequence ID" value="JAH65436.1"/>
    <property type="molecule type" value="Transcribed_RNA"/>
</dbReference>
<dbReference type="AlphaFoldDB" id="A0A0E9UI67"/>
<accession>A0A0E9UI67</accession>
<sequence>MLLCLKYLGNTSLENLAWSNTWNVVPL</sequence>
<protein>
    <submittedName>
        <fullName evidence="1">Uncharacterized protein</fullName>
    </submittedName>
</protein>
<reference evidence="1" key="1">
    <citation type="submission" date="2014-11" db="EMBL/GenBank/DDBJ databases">
        <authorList>
            <person name="Amaro Gonzalez C."/>
        </authorList>
    </citation>
    <scope>NUCLEOTIDE SEQUENCE</scope>
</reference>
<reference evidence="1" key="2">
    <citation type="journal article" date="2015" name="Fish Shellfish Immunol.">
        <title>Early steps in the European eel (Anguilla anguilla)-Vibrio vulnificus interaction in the gills: Role of the RtxA13 toxin.</title>
        <authorList>
            <person name="Callol A."/>
            <person name="Pajuelo D."/>
            <person name="Ebbesson L."/>
            <person name="Teles M."/>
            <person name="MacKenzie S."/>
            <person name="Amaro C."/>
        </authorList>
    </citation>
    <scope>NUCLEOTIDE SEQUENCE</scope>
</reference>
<organism evidence="1">
    <name type="scientific">Anguilla anguilla</name>
    <name type="common">European freshwater eel</name>
    <name type="synonym">Muraena anguilla</name>
    <dbReference type="NCBI Taxonomy" id="7936"/>
    <lineage>
        <taxon>Eukaryota</taxon>
        <taxon>Metazoa</taxon>
        <taxon>Chordata</taxon>
        <taxon>Craniata</taxon>
        <taxon>Vertebrata</taxon>
        <taxon>Euteleostomi</taxon>
        <taxon>Actinopterygii</taxon>
        <taxon>Neopterygii</taxon>
        <taxon>Teleostei</taxon>
        <taxon>Anguilliformes</taxon>
        <taxon>Anguillidae</taxon>
        <taxon>Anguilla</taxon>
    </lineage>
</organism>
<proteinExistence type="predicted"/>
<name>A0A0E9UI67_ANGAN</name>